<name>A0A261FHE2_9BIFI</name>
<feature type="region of interest" description="Disordered" evidence="2">
    <location>
        <begin position="137"/>
        <end position="160"/>
    </location>
</feature>
<dbReference type="AlphaFoldDB" id="A0A261FHE2"/>
<dbReference type="SUPFAM" id="SSF69360">
    <property type="entry name" value="Cell wall binding repeat"/>
    <property type="match status" value="1"/>
</dbReference>
<sequence>MNHHMLRTVIAAGLSIASLLSMSVSVAYADSESGPSADYTGWYQTNGQNYWYEHGSPARSKEIYDPGSNAWYWLDADGTMAKDKDVYLPSNGGKWVRYDENGHMRKGEDYRYGGWYYFDPVTGAMAKGMRFVPSNGGTSQLRCCPPHQRRPMPLGQLTDH</sequence>
<evidence type="ECO:0000313" key="4">
    <source>
        <dbReference type="EMBL" id="OZG58590.1"/>
    </source>
</evidence>
<feature type="signal peptide" evidence="3">
    <location>
        <begin position="1"/>
        <end position="29"/>
    </location>
</feature>
<dbReference type="EMBL" id="MWWW01000019">
    <property type="protein sequence ID" value="OZG58590.1"/>
    <property type="molecule type" value="Genomic_DNA"/>
</dbReference>
<keyword evidence="1" id="KW-0677">Repeat</keyword>
<dbReference type="Gene3D" id="2.10.270.10">
    <property type="entry name" value="Cholin Binding"/>
    <property type="match status" value="1"/>
</dbReference>
<accession>A0A261FHE2</accession>
<evidence type="ECO:0000256" key="3">
    <source>
        <dbReference type="SAM" id="SignalP"/>
    </source>
</evidence>
<evidence type="ECO:0000256" key="1">
    <source>
        <dbReference type="ARBA" id="ARBA00022737"/>
    </source>
</evidence>
<gene>
    <name evidence="4" type="ORF">BMYO_1608</name>
</gene>
<protein>
    <submittedName>
        <fullName evidence="4">Glucosyltransferase-S</fullName>
    </submittedName>
</protein>
<reference evidence="4 5" key="1">
    <citation type="journal article" date="2017" name="BMC Genomics">
        <title>Comparative genomic and phylogenomic analyses of the Bifidobacteriaceae family.</title>
        <authorList>
            <person name="Lugli G.A."/>
            <person name="Milani C."/>
            <person name="Turroni F."/>
            <person name="Duranti S."/>
            <person name="Mancabelli L."/>
            <person name="Mangifesta M."/>
            <person name="Ferrario C."/>
            <person name="Modesto M."/>
            <person name="Mattarelli P."/>
            <person name="Jiri K."/>
            <person name="van Sinderen D."/>
            <person name="Ventura M."/>
        </authorList>
    </citation>
    <scope>NUCLEOTIDE SEQUENCE [LARGE SCALE GENOMIC DNA]</scope>
    <source>
        <strain evidence="4 5">DSM 100196</strain>
    </source>
</reference>
<comment type="caution">
    <text evidence="4">The sequence shown here is derived from an EMBL/GenBank/DDBJ whole genome shotgun (WGS) entry which is preliminary data.</text>
</comment>
<evidence type="ECO:0000313" key="5">
    <source>
        <dbReference type="Proteomes" id="UP000216871"/>
    </source>
</evidence>
<dbReference type="Proteomes" id="UP000216871">
    <property type="component" value="Unassembled WGS sequence"/>
</dbReference>
<dbReference type="InterPro" id="IPR018337">
    <property type="entry name" value="Cell_wall/Cho-bd_repeat"/>
</dbReference>
<proteinExistence type="predicted"/>
<keyword evidence="3" id="KW-0732">Signal</keyword>
<dbReference type="GO" id="GO:0016740">
    <property type="term" value="F:transferase activity"/>
    <property type="evidence" value="ECO:0007669"/>
    <property type="project" value="UniProtKB-KW"/>
</dbReference>
<dbReference type="Pfam" id="PF19127">
    <property type="entry name" value="Choline_bind_3"/>
    <property type="match status" value="1"/>
</dbReference>
<keyword evidence="4" id="KW-0808">Transferase</keyword>
<evidence type="ECO:0000256" key="2">
    <source>
        <dbReference type="SAM" id="MobiDB-lite"/>
    </source>
</evidence>
<keyword evidence="5" id="KW-1185">Reference proteome</keyword>
<feature type="chain" id="PRO_5012424244" evidence="3">
    <location>
        <begin position="30"/>
        <end position="160"/>
    </location>
</feature>
<organism evidence="4 5">
    <name type="scientific">Bifidobacterium myosotis</name>
    <dbReference type="NCBI Taxonomy" id="1630166"/>
    <lineage>
        <taxon>Bacteria</taxon>
        <taxon>Bacillati</taxon>
        <taxon>Actinomycetota</taxon>
        <taxon>Actinomycetes</taxon>
        <taxon>Bifidobacteriales</taxon>
        <taxon>Bifidobacteriaceae</taxon>
        <taxon>Bifidobacterium</taxon>
    </lineage>
</organism>